<dbReference type="InterPro" id="IPR010794">
    <property type="entry name" value="MalM"/>
</dbReference>
<feature type="chain" id="PRO_5001791010" evidence="2">
    <location>
        <begin position="44"/>
        <end position="327"/>
    </location>
</feature>
<dbReference type="STRING" id="910964.GEAM_3230"/>
<dbReference type="GO" id="GO:0008643">
    <property type="term" value="P:carbohydrate transport"/>
    <property type="evidence" value="ECO:0007669"/>
    <property type="project" value="InterPro"/>
</dbReference>
<dbReference type="Proteomes" id="UP000028640">
    <property type="component" value="Unassembled WGS sequence"/>
</dbReference>
<keyword evidence="4" id="KW-1185">Reference proteome</keyword>
<feature type="compositionally biased region" description="Low complexity" evidence="1">
    <location>
        <begin position="267"/>
        <end position="277"/>
    </location>
</feature>
<dbReference type="NCBIfam" id="NF007855">
    <property type="entry name" value="PRK10564.1"/>
    <property type="match status" value="1"/>
</dbReference>
<dbReference type="GO" id="GO:0042597">
    <property type="term" value="C:periplasmic space"/>
    <property type="evidence" value="ECO:0007669"/>
    <property type="project" value="InterPro"/>
</dbReference>
<feature type="region of interest" description="Disordered" evidence="1">
    <location>
        <begin position="242"/>
        <end position="277"/>
    </location>
</feature>
<dbReference type="EMBL" id="JMPJ01000065">
    <property type="protein sequence ID" value="KFC79421.1"/>
    <property type="molecule type" value="Genomic_DNA"/>
</dbReference>
<keyword evidence="2" id="KW-0732">Signal</keyword>
<gene>
    <name evidence="3" type="ORF">GEAM_3230</name>
</gene>
<proteinExistence type="predicted"/>
<evidence type="ECO:0000256" key="1">
    <source>
        <dbReference type="SAM" id="MobiDB-lite"/>
    </source>
</evidence>
<dbReference type="Pfam" id="PF07148">
    <property type="entry name" value="MalM"/>
    <property type="match status" value="1"/>
</dbReference>
<sequence>MCWLAILSPAFMVIQKEITMKKNLLSLCLSLSLLAMTPAGVYAAQTDTAVAPVISAQTLQKLSWTPLVPPVTQDVTLSASGAQINQGNIQGAVGAFAVPADRGSLEITVTSIATGKTVYVPNVLVLDEQMRPAAYYPSSYFPYEKPGIVSSDRLEGTLKLTPALGQKQIYLLVYTTKQDLATTTQMTNPAKAYAAGVGNAIPDIPDPIARHTPTGTLSIKVRAEQKSGNIMIGQILDNVNTSTSSTTPAPTPVIVGQQAAPTPVRTEPAAPAKPAEPMLSDSEAYFNSAIKKAVKAGDVDKALKLLDEAERLGSKTARKTFIDSVKH</sequence>
<accession>A0A085G6S6</accession>
<evidence type="ECO:0000313" key="3">
    <source>
        <dbReference type="EMBL" id="KFC79421.1"/>
    </source>
</evidence>
<dbReference type="eggNOG" id="ENOG502Z7PA">
    <property type="taxonomic scope" value="Bacteria"/>
</dbReference>
<name>A0A085G6S6_EWIA3</name>
<evidence type="ECO:0000313" key="4">
    <source>
        <dbReference type="Proteomes" id="UP000028640"/>
    </source>
</evidence>
<reference evidence="3 4" key="1">
    <citation type="submission" date="2014-05" db="EMBL/GenBank/DDBJ databases">
        <title>ATOL: Assembling a taxonomically balanced genome-scale reconstruction of the evolutionary history of the Enterobacteriaceae.</title>
        <authorList>
            <person name="Plunkett G.III."/>
            <person name="Neeno-Eckwall E.C."/>
            <person name="Glasner J.D."/>
            <person name="Perna N.T."/>
        </authorList>
    </citation>
    <scope>NUCLEOTIDE SEQUENCE [LARGE SCALE GENOMIC DNA]</scope>
    <source>
        <strain evidence="3 4">ATCC 33852</strain>
    </source>
</reference>
<feature type="signal peptide" evidence="2">
    <location>
        <begin position="1"/>
        <end position="43"/>
    </location>
</feature>
<dbReference type="AlphaFoldDB" id="A0A085G6S6"/>
<evidence type="ECO:0000256" key="2">
    <source>
        <dbReference type="SAM" id="SignalP"/>
    </source>
</evidence>
<organism evidence="3 4">
    <name type="scientific">Ewingella americana (strain ATCC 33852 / DSM 4580 / CCUG 14506 / JCM 5911 / LMG 7869 / NCTC 12157 / CDC 1468-78)</name>
    <dbReference type="NCBI Taxonomy" id="910964"/>
    <lineage>
        <taxon>Bacteria</taxon>
        <taxon>Pseudomonadati</taxon>
        <taxon>Pseudomonadota</taxon>
        <taxon>Gammaproteobacteria</taxon>
        <taxon>Enterobacterales</taxon>
        <taxon>Yersiniaceae</taxon>
        <taxon>Ewingella</taxon>
    </lineage>
</organism>
<comment type="caution">
    <text evidence="3">The sequence shown here is derived from an EMBL/GenBank/DDBJ whole genome shotgun (WGS) entry which is preliminary data.</text>
</comment>
<protein>
    <submittedName>
        <fullName evidence="3">MalM family periplasmic protein</fullName>
    </submittedName>
</protein>